<gene>
    <name evidence="2" type="ORF">ACFOX3_13480</name>
</gene>
<evidence type="ECO:0000313" key="3">
    <source>
        <dbReference type="Proteomes" id="UP001595840"/>
    </source>
</evidence>
<dbReference type="PROSITE" id="PS51257">
    <property type="entry name" value="PROKAR_LIPOPROTEIN"/>
    <property type="match status" value="1"/>
</dbReference>
<accession>A0ABV8V5Z1</accession>
<keyword evidence="1" id="KW-0732">Signal</keyword>
<name>A0ABV8V5Z1_9GAMM</name>
<keyword evidence="3" id="KW-1185">Reference proteome</keyword>
<dbReference type="EMBL" id="JBHSCX010000020">
    <property type="protein sequence ID" value="MFC4363321.1"/>
    <property type="molecule type" value="Genomic_DNA"/>
</dbReference>
<proteinExistence type="predicted"/>
<feature type="chain" id="PRO_5046280459" evidence="1">
    <location>
        <begin position="21"/>
        <end position="97"/>
    </location>
</feature>
<dbReference type="RefSeq" id="WP_290261042.1">
    <property type="nucleotide sequence ID" value="NZ_JAUFQG010000004.1"/>
</dbReference>
<dbReference type="Proteomes" id="UP001595840">
    <property type="component" value="Unassembled WGS sequence"/>
</dbReference>
<feature type="signal peptide" evidence="1">
    <location>
        <begin position="1"/>
        <end position="20"/>
    </location>
</feature>
<protein>
    <submittedName>
        <fullName evidence="2">Uncharacterized protein</fullName>
    </submittedName>
</protein>
<reference evidence="3" key="1">
    <citation type="journal article" date="2019" name="Int. J. Syst. Evol. Microbiol.">
        <title>The Global Catalogue of Microorganisms (GCM) 10K type strain sequencing project: providing services to taxonomists for standard genome sequencing and annotation.</title>
        <authorList>
            <consortium name="The Broad Institute Genomics Platform"/>
            <consortium name="The Broad Institute Genome Sequencing Center for Infectious Disease"/>
            <person name="Wu L."/>
            <person name="Ma J."/>
        </authorList>
    </citation>
    <scope>NUCLEOTIDE SEQUENCE [LARGE SCALE GENOMIC DNA]</scope>
    <source>
        <strain evidence="3">CECT 8570</strain>
    </source>
</reference>
<evidence type="ECO:0000256" key="1">
    <source>
        <dbReference type="SAM" id="SignalP"/>
    </source>
</evidence>
<comment type="caution">
    <text evidence="2">The sequence shown here is derived from an EMBL/GenBank/DDBJ whole genome shotgun (WGS) entry which is preliminary data.</text>
</comment>
<evidence type="ECO:0000313" key="2">
    <source>
        <dbReference type="EMBL" id="MFC4363321.1"/>
    </source>
</evidence>
<sequence>MTKFLAAFVTFFALSTSAFAACDKPTAPELPDPASAVTAQMIKAKNDVKAYLDAANGYIDCVKGNASRHNAMVEEMEKIADTFNSAVRAYKERMANA</sequence>
<organism evidence="2 3">
    <name type="scientific">Simiduia curdlanivorans</name>
    <dbReference type="NCBI Taxonomy" id="1492769"/>
    <lineage>
        <taxon>Bacteria</taxon>
        <taxon>Pseudomonadati</taxon>
        <taxon>Pseudomonadota</taxon>
        <taxon>Gammaproteobacteria</taxon>
        <taxon>Cellvibrionales</taxon>
        <taxon>Cellvibrionaceae</taxon>
        <taxon>Simiduia</taxon>
    </lineage>
</organism>